<protein>
    <submittedName>
        <fullName evidence="2">Uncharacterized protein</fullName>
    </submittedName>
</protein>
<reference evidence="2" key="2">
    <citation type="journal article" date="2015" name="Data Brief">
        <title>Shoot transcriptome of the giant reed, Arundo donax.</title>
        <authorList>
            <person name="Barrero R.A."/>
            <person name="Guerrero F.D."/>
            <person name="Moolhuijzen P."/>
            <person name="Goolsby J.A."/>
            <person name="Tidwell J."/>
            <person name="Bellgard S.E."/>
            <person name="Bellgard M.I."/>
        </authorList>
    </citation>
    <scope>NUCLEOTIDE SEQUENCE</scope>
    <source>
        <tissue evidence="2">Shoot tissue taken approximately 20 cm above the soil surface</tissue>
    </source>
</reference>
<reference evidence="2" key="1">
    <citation type="submission" date="2014-09" db="EMBL/GenBank/DDBJ databases">
        <authorList>
            <person name="Magalhaes I.L.F."/>
            <person name="Oliveira U."/>
            <person name="Santos F.R."/>
            <person name="Vidigal T.H.D.A."/>
            <person name="Brescovit A.D."/>
            <person name="Santos A.J."/>
        </authorList>
    </citation>
    <scope>NUCLEOTIDE SEQUENCE</scope>
    <source>
        <tissue evidence="2">Shoot tissue taken approximately 20 cm above the soil surface</tissue>
    </source>
</reference>
<accession>A0A0A9B5H7</accession>
<dbReference type="AlphaFoldDB" id="A0A0A9B5H7"/>
<evidence type="ECO:0000313" key="2">
    <source>
        <dbReference type="EMBL" id="JAD59249.1"/>
    </source>
</evidence>
<evidence type="ECO:0000256" key="1">
    <source>
        <dbReference type="SAM" id="MobiDB-lite"/>
    </source>
</evidence>
<name>A0A0A9B5H7_ARUDO</name>
<proteinExistence type="predicted"/>
<sequence>MALPLSKPDTAWLITGIRRLYSSDRRSISSAIVGMSFRSPPEVPELVRNSRMGLPERMGDVSPLAMRTTSGRMSS</sequence>
<organism evidence="2">
    <name type="scientific">Arundo donax</name>
    <name type="common">Giant reed</name>
    <name type="synonym">Donax arundinaceus</name>
    <dbReference type="NCBI Taxonomy" id="35708"/>
    <lineage>
        <taxon>Eukaryota</taxon>
        <taxon>Viridiplantae</taxon>
        <taxon>Streptophyta</taxon>
        <taxon>Embryophyta</taxon>
        <taxon>Tracheophyta</taxon>
        <taxon>Spermatophyta</taxon>
        <taxon>Magnoliopsida</taxon>
        <taxon>Liliopsida</taxon>
        <taxon>Poales</taxon>
        <taxon>Poaceae</taxon>
        <taxon>PACMAD clade</taxon>
        <taxon>Arundinoideae</taxon>
        <taxon>Arundineae</taxon>
        <taxon>Arundo</taxon>
    </lineage>
</organism>
<dbReference type="EMBL" id="GBRH01238646">
    <property type="protein sequence ID" value="JAD59249.1"/>
    <property type="molecule type" value="Transcribed_RNA"/>
</dbReference>
<feature type="region of interest" description="Disordered" evidence="1">
    <location>
        <begin position="51"/>
        <end position="75"/>
    </location>
</feature>